<organism evidence="1 3">
    <name type="scientific">Staphylococcus edaphicus</name>
    <dbReference type="NCBI Taxonomy" id="1955013"/>
    <lineage>
        <taxon>Bacteria</taxon>
        <taxon>Bacillati</taxon>
        <taxon>Bacillota</taxon>
        <taxon>Bacilli</taxon>
        <taxon>Bacillales</taxon>
        <taxon>Staphylococcaceae</taxon>
        <taxon>Staphylococcus</taxon>
    </lineage>
</organism>
<reference evidence="1" key="3">
    <citation type="submission" date="2017-10" db="EMBL/GenBank/DDBJ databases">
        <authorList>
            <person name="Vrbovska V."/>
            <person name="Kovarovic V."/>
            <person name="Indrakova A."/>
        </authorList>
    </citation>
    <scope>NUCLEOTIDE SEQUENCE</scope>
    <source>
        <strain evidence="1">CCM 8730</strain>
    </source>
</reference>
<accession>A0A2C6WQ95</accession>
<dbReference type="InterPro" id="IPR009833">
    <property type="entry name" value="DUF1398"/>
</dbReference>
<dbReference type="Proteomes" id="UP000223828">
    <property type="component" value="Unassembled WGS sequence"/>
</dbReference>
<dbReference type="RefSeq" id="WP_099089973.1">
    <property type="nucleotide sequence ID" value="NZ_CP093217.1"/>
</dbReference>
<dbReference type="EMBL" id="MRZN01000006">
    <property type="protein sequence ID" value="PHK49964.1"/>
    <property type="molecule type" value="Genomic_DNA"/>
</dbReference>
<sequence length="128" mass="14301">MLSLTKIQQAHQRYTGADFPKLFKAFKDMGIIMNTVNIQQGITVYIHEDGSEISDKGIKVTTPIAQTANLSLVKDILQRHQAGETSFPIFCNEIAQAGVYKWDIDIHAGTCTYMDMNNQVVIAENIPQ</sequence>
<evidence type="ECO:0000313" key="1">
    <source>
        <dbReference type="EMBL" id="PHK49964.1"/>
    </source>
</evidence>
<evidence type="ECO:0000313" key="2">
    <source>
        <dbReference type="EMBL" id="UQW81775.1"/>
    </source>
</evidence>
<proteinExistence type="predicted"/>
<name>A0A2C6WQ95_9STAP</name>
<dbReference type="OrthoDB" id="1550456at2"/>
<reference evidence="1" key="1">
    <citation type="journal article" date="2017" name="Appl. Environ. Microbiol.">
        <title>Staphylococcus edaphicus sp. nov., isolated in Antarctica, harbours mecC gene and genomic islands with suspected role in adaptation to extreme environment.</title>
        <authorList>
            <person name="Pantucek R."/>
            <person name="Sedlacek I."/>
            <person name="Indrakova A."/>
            <person name="Vrbovska V."/>
            <person name="Maslanova I."/>
            <person name="Kovarovic V."/>
            <person name="Svec P."/>
            <person name="Kralova S."/>
            <person name="Kristofova L."/>
            <person name="Keklakova J."/>
            <person name="Petras P."/>
            <person name="Doskar J."/>
        </authorList>
    </citation>
    <scope>NUCLEOTIDE SEQUENCE</scope>
    <source>
        <strain evidence="1">CCM 8730</strain>
    </source>
</reference>
<reference evidence="2" key="4">
    <citation type="submission" date="2022-03" db="EMBL/GenBank/DDBJ databases">
        <title>Complete Genome Sequence of Staphylococcus edaphicus strain CCM 8731.</title>
        <authorList>
            <person name="Rimmer C.O."/>
            <person name="Thomas J.C."/>
        </authorList>
    </citation>
    <scope>NUCLEOTIDE SEQUENCE</scope>
    <source>
        <strain evidence="2">CCM 8731</strain>
    </source>
</reference>
<dbReference type="EMBL" id="CP093217">
    <property type="protein sequence ID" value="UQW81775.1"/>
    <property type="molecule type" value="Genomic_DNA"/>
</dbReference>
<dbReference type="Gene3D" id="3.30.1810.10">
    <property type="entry name" value="YdfO-like"/>
    <property type="match status" value="1"/>
</dbReference>
<reference evidence="3" key="2">
    <citation type="submission" date="2017-10" db="EMBL/GenBank/DDBJ databases">
        <title>Staphylococcus edaphicus sp. nov., isolated in Antarctica, harbouring mecC gene and genomic islands essential in adaptation to extreme environment.</title>
        <authorList>
            <person name="Pantucek R."/>
            <person name="Sedlacek I."/>
            <person name="Indrakova A."/>
            <person name="Vrbovska V."/>
            <person name="Maslanova I."/>
            <person name="Kovarovic V."/>
            <person name="Svec P."/>
            <person name="Kralova S."/>
            <person name="Kristofova L."/>
            <person name="Keklakova J."/>
            <person name="Petras P."/>
            <person name="Doskar J."/>
        </authorList>
    </citation>
    <scope>NUCLEOTIDE SEQUENCE [LARGE SCALE GENOMIC DNA]</scope>
    <source>
        <strain evidence="3">CCM 5085</strain>
    </source>
</reference>
<dbReference type="SUPFAM" id="SSF160419">
    <property type="entry name" value="YdfO-like"/>
    <property type="match status" value="1"/>
</dbReference>
<gene>
    <name evidence="1" type="ORF">BTJ66_05515</name>
    <name evidence="2" type="ORF">MNY58_01280</name>
</gene>
<dbReference type="InterPro" id="IPR036696">
    <property type="entry name" value="YdfO-like_sf"/>
</dbReference>
<dbReference type="Pfam" id="PF07166">
    <property type="entry name" value="DUF1398"/>
    <property type="match status" value="1"/>
</dbReference>
<evidence type="ECO:0000313" key="3">
    <source>
        <dbReference type="Proteomes" id="UP000223828"/>
    </source>
</evidence>
<dbReference type="Proteomes" id="UP001056588">
    <property type="component" value="Chromosome"/>
</dbReference>
<dbReference type="AlphaFoldDB" id="A0A2C6WQ95"/>
<protein>
    <submittedName>
        <fullName evidence="2">DUF1398 family protein</fullName>
    </submittedName>
</protein>
<keyword evidence="4" id="KW-1185">Reference proteome</keyword>
<evidence type="ECO:0000313" key="4">
    <source>
        <dbReference type="Proteomes" id="UP001056588"/>
    </source>
</evidence>